<evidence type="ECO:0000313" key="4">
    <source>
        <dbReference type="Proteomes" id="UP000050424"/>
    </source>
</evidence>
<dbReference type="OrthoDB" id="7777654at2759"/>
<keyword evidence="4" id="KW-1185">Reference proteome</keyword>
<dbReference type="GO" id="GO:0009063">
    <property type="term" value="P:amino acid catabolic process"/>
    <property type="evidence" value="ECO:0007669"/>
    <property type="project" value="TreeGrafter"/>
</dbReference>
<organism evidence="3 4">
    <name type="scientific">Neonectria ditissima</name>
    <dbReference type="NCBI Taxonomy" id="78410"/>
    <lineage>
        <taxon>Eukaryota</taxon>
        <taxon>Fungi</taxon>
        <taxon>Dikarya</taxon>
        <taxon>Ascomycota</taxon>
        <taxon>Pezizomycotina</taxon>
        <taxon>Sordariomycetes</taxon>
        <taxon>Hypocreomycetidae</taxon>
        <taxon>Hypocreales</taxon>
        <taxon>Nectriaceae</taxon>
        <taxon>Neonectria</taxon>
    </lineage>
</organism>
<feature type="region of interest" description="Disordered" evidence="1">
    <location>
        <begin position="39"/>
        <end position="67"/>
    </location>
</feature>
<dbReference type="AlphaFoldDB" id="A0A0N8H8M0"/>
<comment type="caution">
    <text evidence="3">The sequence shown here is derived from an EMBL/GenBank/DDBJ whole genome shotgun (WGS) entry which is preliminary data.</text>
</comment>
<dbReference type="SUPFAM" id="SSF51905">
    <property type="entry name" value="FAD/NAD(P)-binding domain"/>
    <property type="match status" value="1"/>
</dbReference>
<dbReference type="STRING" id="78410.A0A0N8H8M0"/>
<dbReference type="EMBL" id="LKCW01000013">
    <property type="protein sequence ID" value="KPM44948.1"/>
    <property type="molecule type" value="Genomic_DNA"/>
</dbReference>
<evidence type="ECO:0000259" key="2">
    <source>
        <dbReference type="Pfam" id="PF01593"/>
    </source>
</evidence>
<sequence>MYLNLNSDLRIRDQWAQKHAVLATKEEWNRRVRRDIPGPEQSDLILDRDKLPPPPAPAASPDVPDGLRKSAPVKIGIVGAGSAGLFTGMVLDYLNAELAAKSSSLSFTYDIIEAAGPERVGGRLFSYNFGGPRDTHDYYDVGAMRFPDNPVMARTFDLFSKLKMNKVDFEKNPDAEDGSLIPYYMNNGGPDAMSPEPWSFNDTTIWGKSYVSVQDESHTDDPFSMATDGSISPEILRNSPDAIMSANIEPLRAALKKDLETNPPGDSGWKLLMEYDTYSTRQFLGTSHPEIELPLGIPKPPYNYDTIEWMETFNGGTDWYDQAHSETVLENLDFEYDAKTKWYCVLGGAQQLAKKMEGSVANKPAYNSRVTAMRTKGVMEVEIDIAKSDAPKTESKTYQGIFSTTTLGCLRRMDLRQAGLSYPVKQAIRSLGYGTSAKVAIKFKRAWWIHDLQSYNVKKAGLGHSDLCLRTCVYPSYNIYDAKSKTAVLLCSYTWQQDSQRLSSLISTNKDHAQKVRDEAGLKELLLRDLAILHKNKDVDEESLYKLISELYVDHHAYDWSEDPNTAGAFAFFRPQQFTSMWNKLIQPSGDIVFVGEAASPHHAWVVGALESVVHGLHSWMSLNKHLIPEFEVAMDMLKESKEGNPFVGLPPYMSERMSKWNGVLGGFTREEHLQGVSEEPEAAAAAVKASPTSLFDMLDLKALIAGE</sequence>
<dbReference type="SUPFAM" id="SSF54373">
    <property type="entry name" value="FAD-linked reductases, C-terminal domain"/>
    <property type="match status" value="1"/>
</dbReference>
<dbReference type="PANTHER" id="PTHR10742">
    <property type="entry name" value="FLAVIN MONOAMINE OXIDASE"/>
    <property type="match status" value="1"/>
</dbReference>
<dbReference type="GO" id="GO:0001716">
    <property type="term" value="F:L-amino-acid oxidase activity"/>
    <property type="evidence" value="ECO:0007669"/>
    <property type="project" value="TreeGrafter"/>
</dbReference>
<accession>A0A0N8H8M0</accession>
<dbReference type="InterPro" id="IPR002937">
    <property type="entry name" value="Amino_oxidase"/>
</dbReference>
<evidence type="ECO:0000313" key="3">
    <source>
        <dbReference type="EMBL" id="KPM44948.1"/>
    </source>
</evidence>
<gene>
    <name evidence="3" type="ORF">AK830_g1667</name>
</gene>
<dbReference type="Gene3D" id="1.10.10.1620">
    <property type="match status" value="1"/>
</dbReference>
<dbReference type="Proteomes" id="UP000050424">
    <property type="component" value="Unassembled WGS sequence"/>
</dbReference>
<dbReference type="Pfam" id="PF01593">
    <property type="entry name" value="Amino_oxidase"/>
    <property type="match status" value="1"/>
</dbReference>
<dbReference type="Gene3D" id="3.90.660.10">
    <property type="match status" value="1"/>
</dbReference>
<dbReference type="InterPro" id="IPR036188">
    <property type="entry name" value="FAD/NAD-bd_sf"/>
</dbReference>
<evidence type="ECO:0000256" key="1">
    <source>
        <dbReference type="SAM" id="MobiDB-lite"/>
    </source>
</evidence>
<dbReference type="PANTHER" id="PTHR10742:SF342">
    <property type="entry name" value="AMINE OXIDASE"/>
    <property type="match status" value="1"/>
</dbReference>
<name>A0A0N8H8M0_9HYPO</name>
<feature type="domain" description="Amine oxidase" evidence="2">
    <location>
        <begin position="118"/>
        <end position="612"/>
    </location>
</feature>
<dbReference type="InterPro" id="IPR050281">
    <property type="entry name" value="Flavin_monoamine_oxidase"/>
</dbReference>
<reference evidence="3 4" key="1">
    <citation type="submission" date="2015-09" db="EMBL/GenBank/DDBJ databases">
        <title>Draft genome of a European isolate of the apple canker pathogen Neonectria ditissima.</title>
        <authorList>
            <person name="Gomez-Cortecero A."/>
            <person name="Harrison R.J."/>
            <person name="Armitage A.D."/>
        </authorList>
    </citation>
    <scope>NUCLEOTIDE SEQUENCE [LARGE SCALE GENOMIC DNA]</scope>
    <source>
        <strain evidence="3 4">R09/05</strain>
    </source>
</reference>
<proteinExistence type="predicted"/>
<protein>
    <recommendedName>
        <fullName evidence="2">Amine oxidase domain-containing protein</fullName>
    </recommendedName>
</protein>